<dbReference type="EMBL" id="SRLO01000035">
    <property type="protein sequence ID" value="TNN82988.1"/>
    <property type="molecule type" value="Genomic_DNA"/>
</dbReference>
<dbReference type="AlphaFoldDB" id="A0A4Z2IZX7"/>
<evidence type="ECO:0000313" key="1">
    <source>
        <dbReference type="EMBL" id="TNN82988.1"/>
    </source>
</evidence>
<keyword evidence="2" id="KW-1185">Reference proteome</keyword>
<reference evidence="1 2" key="1">
    <citation type="submission" date="2019-03" db="EMBL/GenBank/DDBJ databases">
        <title>First draft genome of Liparis tanakae, snailfish: a comprehensive survey of snailfish specific genes.</title>
        <authorList>
            <person name="Kim W."/>
            <person name="Song I."/>
            <person name="Jeong J.-H."/>
            <person name="Kim D."/>
            <person name="Kim S."/>
            <person name="Ryu S."/>
            <person name="Song J.Y."/>
            <person name="Lee S.K."/>
        </authorList>
    </citation>
    <scope>NUCLEOTIDE SEQUENCE [LARGE SCALE GENOMIC DNA]</scope>
    <source>
        <tissue evidence="1">Muscle</tissue>
    </source>
</reference>
<name>A0A4Z2IZX7_9TELE</name>
<sequence length="125" mass="13678">MDSQPVWGPSGASGRRRWTCIELKDLFRASAELHNQGECRLASFEFSAVGWRRTSLVPAVTLRRHAEGSRSAGVRPACRAALVLNFSICESLRRIASSAVEGIFIKRRHDSDARPEAKEVAAVGG</sequence>
<dbReference type="Proteomes" id="UP000314294">
    <property type="component" value="Unassembled WGS sequence"/>
</dbReference>
<gene>
    <name evidence="1" type="ORF">EYF80_006595</name>
</gene>
<comment type="caution">
    <text evidence="1">The sequence shown here is derived from an EMBL/GenBank/DDBJ whole genome shotgun (WGS) entry which is preliminary data.</text>
</comment>
<evidence type="ECO:0000313" key="2">
    <source>
        <dbReference type="Proteomes" id="UP000314294"/>
    </source>
</evidence>
<protein>
    <submittedName>
        <fullName evidence="1">Uncharacterized protein</fullName>
    </submittedName>
</protein>
<organism evidence="1 2">
    <name type="scientific">Liparis tanakae</name>
    <name type="common">Tanaka's snailfish</name>
    <dbReference type="NCBI Taxonomy" id="230148"/>
    <lineage>
        <taxon>Eukaryota</taxon>
        <taxon>Metazoa</taxon>
        <taxon>Chordata</taxon>
        <taxon>Craniata</taxon>
        <taxon>Vertebrata</taxon>
        <taxon>Euteleostomi</taxon>
        <taxon>Actinopterygii</taxon>
        <taxon>Neopterygii</taxon>
        <taxon>Teleostei</taxon>
        <taxon>Neoteleostei</taxon>
        <taxon>Acanthomorphata</taxon>
        <taxon>Eupercaria</taxon>
        <taxon>Perciformes</taxon>
        <taxon>Cottioidei</taxon>
        <taxon>Cottales</taxon>
        <taxon>Liparidae</taxon>
        <taxon>Liparis</taxon>
    </lineage>
</organism>
<proteinExistence type="predicted"/>
<accession>A0A4Z2IZX7</accession>